<reference evidence="2 3" key="1">
    <citation type="submission" date="2016-10" db="EMBL/GenBank/DDBJ databases">
        <authorList>
            <person name="de Groot N.N."/>
        </authorList>
    </citation>
    <scope>NUCLEOTIDE SEQUENCE [LARGE SCALE GENOMIC DNA]</scope>
    <source>
        <strain evidence="2 3">DSM 21799</strain>
    </source>
</reference>
<keyword evidence="3" id="KW-1185">Reference proteome</keyword>
<evidence type="ECO:0000313" key="2">
    <source>
        <dbReference type="EMBL" id="SEB74113.1"/>
    </source>
</evidence>
<feature type="compositionally biased region" description="Basic and acidic residues" evidence="1">
    <location>
        <begin position="9"/>
        <end position="23"/>
    </location>
</feature>
<dbReference type="EMBL" id="FNRY01000001">
    <property type="protein sequence ID" value="SEB74113.1"/>
    <property type="molecule type" value="Genomic_DNA"/>
</dbReference>
<dbReference type="Proteomes" id="UP000199183">
    <property type="component" value="Unassembled WGS sequence"/>
</dbReference>
<dbReference type="STRING" id="640635.SAMN04489806_1655"/>
<feature type="region of interest" description="Disordered" evidence="1">
    <location>
        <begin position="1"/>
        <end position="33"/>
    </location>
</feature>
<evidence type="ECO:0000313" key="3">
    <source>
        <dbReference type="Proteomes" id="UP000199183"/>
    </source>
</evidence>
<sequence length="284" mass="30734">MMDALGNAVRRDAHTGDRIHRVSGDSPVPAYTSFPAPRNGYSRGAKSLHFFLAQGSTGSKGPAFGCPVRKAALSPVRGTVARSPPVRREELAVGALKFPLRFPQGVPGEPGDHFQPANLVSAQRVPRGGPPLISQPVRKRSLILLFAASLRSLAGCATFVQHKPLYLVYAFDPPAHTIANVDDYTLVIGEFRGRESTTDGVAVRRVLLDKCLELRVHVSLPTCTDVRSEGICAALAIKRSWLMTGFRGRDTAVPPRLVLITRGEGPAPRFERRGGDPARGKGYW</sequence>
<evidence type="ECO:0000256" key="1">
    <source>
        <dbReference type="SAM" id="MobiDB-lite"/>
    </source>
</evidence>
<gene>
    <name evidence="2" type="ORF">SAMN04489806_1655</name>
</gene>
<organism evidence="2 3">
    <name type="scientific">Paramicrobacterium humi</name>
    <dbReference type="NCBI Taxonomy" id="640635"/>
    <lineage>
        <taxon>Bacteria</taxon>
        <taxon>Bacillati</taxon>
        <taxon>Actinomycetota</taxon>
        <taxon>Actinomycetes</taxon>
        <taxon>Micrococcales</taxon>
        <taxon>Microbacteriaceae</taxon>
        <taxon>Paramicrobacterium</taxon>
    </lineage>
</organism>
<protein>
    <submittedName>
        <fullName evidence="2">Uncharacterized protein</fullName>
    </submittedName>
</protein>
<dbReference type="AlphaFoldDB" id="A0A1H4LTU5"/>
<name>A0A1H4LTU5_9MICO</name>
<proteinExistence type="predicted"/>
<accession>A0A1H4LTU5</accession>